<dbReference type="AlphaFoldDB" id="A0A022L347"/>
<dbReference type="InterPro" id="IPR017853">
    <property type="entry name" value="GH"/>
</dbReference>
<dbReference type="RefSeq" id="WP_017822371.1">
    <property type="nucleotide sequence ID" value="NZ_AORC01000004.1"/>
</dbReference>
<dbReference type="SUPFAM" id="SSF51445">
    <property type="entry name" value="(Trans)glycosidases"/>
    <property type="match status" value="1"/>
</dbReference>
<evidence type="ECO:0000256" key="2">
    <source>
        <dbReference type="ARBA" id="ARBA00023295"/>
    </source>
</evidence>
<feature type="domain" description="Glycosyl hydrolase family 13 catalytic" evidence="3">
    <location>
        <begin position="19"/>
        <end position="345"/>
    </location>
</feature>
<gene>
    <name evidence="4" type="ORF">D641_0103280</name>
</gene>
<dbReference type="OrthoDB" id="9802433at2"/>
<dbReference type="HOGENOM" id="CLU_006462_6_5_11"/>
<dbReference type="PANTHER" id="PTHR10357">
    <property type="entry name" value="ALPHA-AMYLASE FAMILY MEMBER"/>
    <property type="match status" value="1"/>
</dbReference>
<sequence>MHELENRIWWHLYPLGAAGAPPRREAQGEQPWEEHRLPHLLPWIDYAADMGFTGILLGPIFESTSHGYDTLDHFRLDPRLGDQADWDEFVARAHGRGMAIMLDGVFNHLGAEHPLATDPTWPGIRRDQDGTPAVWEGHGSLVELDHSRPEVHDLVRGVMNHWLDRGADGWRLDVAYAVPSGFWASVLISVREKHPEAMFLGEVIHGDYAQITRDGTLDTVTQYELWKAIWSSMTDHNLWELQHALGRHAEFSQVAPMQTFVGNHDVPRIASTVGDAGAALAAVMLLTLPGIPSVYYGDEQAFRGEKAEGFAADDPLRPPLPAGPEELAPNGWWLHDLYRELIALRRRCSWITRAVVEVEHTENELLRYAVTAQHDRLEVEVALSPQPRAVVTLNGETVLEWAG</sequence>
<dbReference type="STRING" id="1249481.D641_0103280"/>
<evidence type="ECO:0000259" key="3">
    <source>
        <dbReference type="SMART" id="SM00642"/>
    </source>
</evidence>
<protein>
    <submittedName>
        <fullName evidence="4">Alpha-amylase</fullName>
    </submittedName>
</protein>
<comment type="caution">
    <text evidence="4">The sequence shown here is derived from an EMBL/GenBank/DDBJ whole genome shotgun (WGS) entry which is preliminary data.</text>
</comment>
<dbReference type="SMART" id="SM00642">
    <property type="entry name" value="Aamy"/>
    <property type="match status" value="1"/>
</dbReference>
<evidence type="ECO:0000313" key="4">
    <source>
        <dbReference type="EMBL" id="EYT50315.1"/>
    </source>
</evidence>
<dbReference type="Gene3D" id="3.20.20.80">
    <property type="entry name" value="Glycosidases"/>
    <property type="match status" value="1"/>
</dbReference>
<proteinExistence type="predicted"/>
<dbReference type="EMBL" id="AORC01000004">
    <property type="protein sequence ID" value="EYT50315.1"/>
    <property type="molecule type" value="Genomic_DNA"/>
</dbReference>
<dbReference type="GO" id="GO:0005975">
    <property type="term" value="P:carbohydrate metabolic process"/>
    <property type="evidence" value="ECO:0007669"/>
    <property type="project" value="InterPro"/>
</dbReference>
<name>A0A022L347_9MICO</name>
<keyword evidence="5" id="KW-1185">Reference proteome</keyword>
<keyword evidence="1" id="KW-0378">Hydrolase</keyword>
<evidence type="ECO:0000256" key="1">
    <source>
        <dbReference type="ARBA" id="ARBA00022801"/>
    </source>
</evidence>
<accession>A0A022L347</accession>
<dbReference type="Pfam" id="PF00128">
    <property type="entry name" value="Alpha-amylase"/>
    <property type="match status" value="2"/>
</dbReference>
<reference evidence="4 5" key="1">
    <citation type="journal article" date="2013" name="Genome Announc.">
        <title>Draft genome sequence of an Actinobacterium, Brachybacterium muris strain UCD-AY4.</title>
        <authorList>
            <person name="Lo J.R."/>
            <person name="Lang J.M."/>
            <person name="Darling A.E."/>
            <person name="Eisen J.A."/>
            <person name="Coil D.A."/>
        </authorList>
    </citation>
    <scope>NUCLEOTIDE SEQUENCE [LARGE SCALE GENOMIC DNA]</scope>
    <source>
        <strain evidence="4 5">UCD-AY4</strain>
    </source>
</reference>
<dbReference type="Proteomes" id="UP000019754">
    <property type="component" value="Unassembled WGS sequence"/>
</dbReference>
<dbReference type="GO" id="GO:0016798">
    <property type="term" value="F:hydrolase activity, acting on glycosyl bonds"/>
    <property type="evidence" value="ECO:0007669"/>
    <property type="project" value="UniProtKB-KW"/>
</dbReference>
<evidence type="ECO:0000313" key="5">
    <source>
        <dbReference type="Proteomes" id="UP000019754"/>
    </source>
</evidence>
<dbReference type="PANTHER" id="PTHR10357:SF210">
    <property type="entry name" value="MALTODEXTRIN GLUCOSIDASE"/>
    <property type="match status" value="1"/>
</dbReference>
<dbReference type="InterPro" id="IPR006047">
    <property type="entry name" value="GH13_cat_dom"/>
</dbReference>
<keyword evidence="2" id="KW-0326">Glycosidase</keyword>
<organism evidence="4 5">
    <name type="scientific">Brachybacterium muris UCD-AY4</name>
    <dbReference type="NCBI Taxonomy" id="1249481"/>
    <lineage>
        <taxon>Bacteria</taxon>
        <taxon>Bacillati</taxon>
        <taxon>Actinomycetota</taxon>
        <taxon>Actinomycetes</taxon>
        <taxon>Micrococcales</taxon>
        <taxon>Dermabacteraceae</taxon>
        <taxon>Brachybacterium</taxon>
    </lineage>
</organism>